<dbReference type="InterPro" id="IPR013815">
    <property type="entry name" value="ATP_grasp_subdomain_1"/>
</dbReference>
<dbReference type="Pfam" id="PF01326">
    <property type="entry name" value="PPDK_N"/>
    <property type="match status" value="2"/>
</dbReference>
<proteinExistence type="predicted"/>
<dbReference type="RefSeq" id="WP_161903248.1">
    <property type="nucleotide sequence ID" value="NZ_MAEL01000057.1"/>
</dbReference>
<evidence type="ECO:0000259" key="1">
    <source>
        <dbReference type="Pfam" id="PF00391"/>
    </source>
</evidence>
<dbReference type="InterPro" id="IPR051549">
    <property type="entry name" value="PEP_Utilizing_Enz"/>
</dbReference>
<dbReference type="PANTHER" id="PTHR43615">
    <property type="entry name" value="PHOSPHOENOLPYRUVATE SYNTHASE-RELATED"/>
    <property type="match status" value="1"/>
</dbReference>
<feature type="domain" description="Pyruvate phosphate dikinase AMP/ATP-binding" evidence="2">
    <location>
        <begin position="223"/>
        <end position="279"/>
    </location>
</feature>
<dbReference type="Proteomes" id="UP000782705">
    <property type="component" value="Unassembled WGS sequence"/>
</dbReference>
<feature type="domain" description="Pyruvate phosphate dikinase AMP/ATP-binding" evidence="2">
    <location>
        <begin position="11"/>
        <end position="216"/>
    </location>
</feature>
<dbReference type="InterPro" id="IPR002192">
    <property type="entry name" value="PPDK_AMP/ATP-bd"/>
</dbReference>
<dbReference type="SUPFAM" id="SSF56059">
    <property type="entry name" value="Glutathione synthetase ATP-binding domain-like"/>
    <property type="match status" value="1"/>
</dbReference>
<dbReference type="InterPro" id="IPR036637">
    <property type="entry name" value="Phosphohistidine_dom_sf"/>
</dbReference>
<evidence type="ECO:0000259" key="2">
    <source>
        <dbReference type="Pfam" id="PF01326"/>
    </source>
</evidence>
<dbReference type="NCBIfam" id="NF004882">
    <property type="entry name" value="PRK06241.2-3"/>
    <property type="match status" value="1"/>
</dbReference>
<accession>A0ABQ6YVW3</accession>
<keyword evidence="4" id="KW-1185">Reference proteome</keyword>
<dbReference type="Gene3D" id="3.30.1490.20">
    <property type="entry name" value="ATP-grasp fold, A domain"/>
    <property type="match status" value="1"/>
</dbReference>
<dbReference type="EMBL" id="MAEL01000057">
    <property type="protein sequence ID" value="KAF1301466.1"/>
    <property type="molecule type" value="Genomic_DNA"/>
</dbReference>
<evidence type="ECO:0000313" key="3">
    <source>
        <dbReference type="EMBL" id="KAF1301466.1"/>
    </source>
</evidence>
<dbReference type="SUPFAM" id="SSF52009">
    <property type="entry name" value="Phosphohistidine domain"/>
    <property type="match status" value="1"/>
</dbReference>
<gene>
    <name evidence="3" type="ORF">BAU17_05965</name>
</gene>
<organism evidence="3 4">
    <name type="scientific">Candidatus Enterococcus willemsii</name>
    <dbReference type="NCBI Taxonomy" id="1857215"/>
    <lineage>
        <taxon>Bacteria</taxon>
        <taxon>Bacillati</taxon>
        <taxon>Bacillota</taxon>
        <taxon>Bacilli</taxon>
        <taxon>Lactobacillales</taxon>
        <taxon>Enterococcaceae</taxon>
        <taxon>Enterococcus</taxon>
    </lineage>
</organism>
<dbReference type="Pfam" id="PF00391">
    <property type="entry name" value="PEP-utilizers"/>
    <property type="match status" value="1"/>
</dbReference>
<comment type="caution">
    <text evidence="3">The sequence shown here is derived from an EMBL/GenBank/DDBJ whole genome shotgun (WGS) entry which is preliminary data.</text>
</comment>
<feature type="domain" description="PEP-utilising enzyme mobile" evidence="1">
    <location>
        <begin position="746"/>
        <end position="814"/>
    </location>
</feature>
<evidence type="ECO:0000313" key="4">
    <source>
        <dbReference type="Proteomes" id="UP000782705"/>
    </source>
</evidence>
<dbReference type="PANTHER" id="PTHR43615:SF1">
    <property type="entry name" value="PPDK_N DOMAIN-CONTAINING PROTEIN"/>
    <property type="match status" value="1"/>
</dbReference>
<protein>
    <submittedName>
        <fullName evidence="3">Phosphoenolpyruvate synthase</fullName>
    </submittedName>
</protein>
<dbReference type="Gene3D" id="3.30.470.20">
    <property type="entry name" value="ATP-grasp fold, B domain"/>
    <property type="match status" value="1"/>
</dbReference>
<dbReference type="Gene3D" id="3.50.30.10">
    <property type="entry name" value="Phosphohistidine domain"/>
    <property type="match status" value="1"/>
</dbReference>
<reference evidence="3 4" key="1">
    <citation type="submission" date="2016-06" db="EMBL/GenBank/DDBJ databases">
        <title>Four novel species of enterococci isolated from chicken manure.</title>
        <authorList>
            <person name="Van Tyne D."/>
        </authorList>
    </citation>
    <scope>NUCLEOTIDE SEQUENCE [LARGE SCALE GENOMIC DNA]</scope>
    <source>
        <strain evidence="3 4">CU12B</strain>
    </source>
</reference>
<dbReference type="InterPro" id="IPR008279">
    <property type="entry name" value="PEP-util_enz_mobile_dom"/>
</dbReference>
<sequence>MKKISQITPHSVGTKAYNLHLIQKDGLRVPTFSVFSFDLFQSEEVQDFFTKQQEQYDNGEYSLDEFSQVLQEMVIDFFSREDFQVIDTFQSEQIGKEFSVRSSANVEDAAAASFAGQFTTKLFVPVSDLVAAIQASLLSLYQPSALSYYFDHQLTVGEVQLYVIVQEMIQGELSGVYFTANPQGLLNEHLIVVGEGVGSGIVEDRVATTMVTIHPEEQLSYFETTDQSPIITNEQQHLLTQMATQIMTLFGPYMDIEFTFRENELYVLQARPITKMSPEPSVILDNSNIVESYPVTTTPLTFSFIQEAYSSIFRGLAKRLLKNDEKTLAAFEPTFQQMIAQSNSRVYYQINNWYKLLQLLPFSKKVIPIWQEMLGVQTPQITDSVQISKFTHLKIMGRMMKSFVQAPSEMQQLEREFDQIFAYFNQNYHANASFDELYELFEQIKDQILAKWDVTLVNDLYAFIYTGILKKVHSTEAVQAEIAGIEQIESMKPVIELNKIIASIQKIENQDYRSLIQQLKSTDVQEFLVTNEHSLTKSIQQFILLFGDRAPEELKLETPTFRSQPQRLIQLIQQQLTLPIGTTVVEKPTTTHRTNFVLRWMRKRALLGIKYRESSRLNRTRIYGMMRLIFVTMGERLVEQKCLQQLDDVFYLTMSELFTLSKTQQAMQAEINQRKQKHLVDRQLPAFSRFVFTNQPFEKYPQNINQESVGNMTAQLQGIGCSQGIVRGQIIVVEDVQQMDVQQTYGKIIVTKMTDPGWVYLLTQAKGIIAEKGSLLSHTAIISRELGIPAVVNVQQATRQFKTNDWVEIDGQTGRIRRLKGENDKSELDDYSSKTK</sequence>
<name>A0ABQ6YVW3_9ENTE</name>